<sequence length="143" mass="15961">MKSKENAPARSHTEESDPDDGRGRLASAVTRYVLTPSDLTQDGPQWQVLRPGIRIRELFQGTYLRIALLSYIPGARVPLHLHTGDEHIFVIQGSQSDEHGDYQAGSYVFNPAGSRHSVYSREGCLVLIQWQAPVAFIDNDKSE</sequence>
<evidence type="ECO:0000313" key="4">
    <source>
        <dbReference type="Proteomes" id="UP000253250"/>
    </source>
</evidence>
<dbReference type="SUPFAM" id="SSF51182">
    <property type="entry name" value="RmlC-like cupins"/>
    <property type="match status" value="1"/>
</dbReference>
<evidence type="ECO:0000259" key="2">
    <source>
        <dbReference type="Pfam" id="PF12973"/>
    </source>
</evidence>
<dbReference type="AlphaFoldDB" id="A0A368HHH3"/>
<dbReference type="InterPro" id="IPR025979">
    <property type="entry name" value="ChrR-like_cupin_dom"/>
</dbReference>
<comment type="caution">
    <text evidence="3">The sequence shown here is derived from an EMBL/GenBank/DDBJ whole genome shotgun (WGS) entry which is preliminary data.</text>
</comment>
<dbReference type="Gene3D" id="2.60.120.10">
    <property type="entry name" value="Jelly Rolls"/>
    <property type="match status" value="1"/>
</dbReference>
<evidence type="ECO:0000256" key="1">
    <source>
        <dbReference type="SAM" id="MobiDB-lite"/>
    </source>
</evidence>
<dbReference type="Pfam" id="PF12973">
    <property type="entry name" value="Cupin_7"/>
    <property type="match status" value="1"/>
</dbReference>
<dbReference type="InterPro" id="IPR011051">
    <property type="entry name" value="RmlC_Cupin_sf"/>
</dbReference>
<keyword evidence="4" id="KW-1185">Reference proteome</keyword>
<dbReference type="Proteomes" id="UP000253250">
    <property type="component" value="Unassembled WGS sequence"/>
</dbReference>
<proteinExistence type="predicted"/>
<evidence type="ECO:0000313" key="3">
    <source>
        <dbReference type="EMBL" id="RCN58813.1"/>
    </source>
</evidence>
<dbReference type="OrthoDB" id="9801227at2"/>
<organism evidence="3 4">
    <name type="scientific">Acidiferrobacter thiooxydans</name>
    <dbReference type="NCBI Taxonomy" id="163359"/>
    <lineage>
        <taxon>Bacteria</taxon>
        <taxon>Pseudomonadati</taxon>
        <taxon>Pseudomonadota</taxon>
        <taxon>Gammaproteobacteria</taxon>
        <taxon>Acidiferrobacterales</taxon>
        <taxon>Acidiferrobacteraceae</taxon>
        <taxon>Acidiferrobacter</taxon>
    </lineage>
</organism>
<dbReference type="RefSeq" id="WP_083995758.1">
    <property type="nucleotide sequence ID" value="NZ_CP080624.1"/>
</dbReference>
<accession>A0A368HHH3</accession>
<reference evidence="3 4" key="1">
    <citation type="submission" date="2018-02" db="EMBL/GenBank/DDBJ databases">
        <title>Insights into the biology of acidophilic members of the Acidiferrobacteraceae family derived from comparative genomic analyses.</title>
        <authorList>
            <person name="Issotta F."/>
            <person name="Thyssen C."/>
            <person name="Mena C."/>
            <person name="Moya A."/>
            <person name="Bellenberg S."/>
            <person name="Sproer C."/>
            <person name="Covarrubias P.C."/>
            <person name="Sand W."/>
            <person name="Quatrini R."/>
            <person name="Vera M."/>
        </authorList>
    </citation>
    <scope>NUCLEOTIDE SEQUENCE [LARGE SCALE GENOMIC DNA]</scope>
    <source>
        <strain evidence="4">m-1</strain>
    </source>
</reference>
<feature type="domain" description="ChrR-like cupin" evidence="2">
    <location>
        <begin position="45"/>
        <end position="129"/>
    </location>
</feature>
<protein>
    <submittedName>
        <fullName evidence="3">Transcription negative regulator ChrR</fullName>
    </submittedName>
</protein>
<feature type="region of interest" description="Disordered" evidence="1">
    <location>
        <begin position="1"/>
        <end position="23"/>
    </location>
</feature>
<gene>
    <name evidence="3" type="ORF">C4900_03370</name>
</gene>
<name>A0A368HHH3_9GAMM</name>
<dbReference type="EMBL" id="PSYR01000001">
    <property type="protein sequence ID" value="RCN58813.1"/>
    <property type="molecule type" value="Genomic_DNA"/>
</dbReference>
<dbReference type="InterPro" id="IPR014710">
    <property type="entry name" value="RmlC-like_jellyroll"/>
</dbReference>